<evidence type="ECO:0000256" key="5">
    <source>
        <dbReference type="ARBA" id="ARBA00038092"/>
    </source>
</evidence>
<evidence type="ECO:0000256" key="6">
    <source>
        <dbReference type="ARBA" id="ARBA00039131"/>
    </source>
</evidence>
<protein>
    <recommendedName>
        <fullName evidence="6">methylated diphthine methylhydrolase</fullName>
        <ecNumber evidence="6">3.1.1.97</ecNumber>
    </recommendedName>
</protein>
<dbReference type="SUPFAM" id="SSF50978">
    <property type="entry name" value="WD40 repeat-like"/>
    <property type="match status" value="1"/>
</dbReference>
<evidence type="ECO:0000256" key="1">
    <source>
        <dbReference type="ARBA" id="ARBA00005156"/>
    </source>
</evidence>
<evidence type="ECO:0000256" key="3">
    <source>
        <dbReference type="ARBA" id="ARBA00022737"/>
    </source>
</evidence>
<dbReference type="InterPro" id="IPR036322">
    <property type="entry name" value="WD40_repeat_dom_sf"/>
</dbReference>
<reference evidence="9" key="1">
    <citation type="submission" date="2024-02" db="EMBL/GenBank/DDBJ databases">
        <authorList>
            <consortium name="ELIXIR-Norway"/>
            <consortium name="Elixir Norway"/>
        </authorList>
    </citation>
    <scope>NUCLEOTIDE SEQUENCE</scope>
</reference>
<keyword evidence="10" id="KW-1185">Reference proteome</keyword>
<keyword evidence="2 8" id="KW-0853">WD repeat</keyword>
<comment type="pathway">
    <text evidence="1">Protein modification; peptidyl-diphthamide biosynthesis.</text>
</comment>
<organism evidence="9 10">
    <name type="scientific">Sphagnum troendelagicum</name>
    <dbReference type="NCBI Taxonomy" id="128251"/>
    <lineage>
        <taxon>Eukaryota</taxon>
        <taxon>Viridiplantae</taxon>
        <taxon>Streptophyta</taxon>
        <taxon>Embryophyta</taxon>
        <taxon>Bryophyta</taxon>
        <taxon>Sphagnophytina</taxon>
        <taxon>Sphagnopsida</taxon>
        <taxon>Sphagnales</taxon>
        <taxon>Sphagnaceae</taxon>
        <taxon>Sphagnum</taxon>
    </lineage>
</organism>
<name>A0ABP0TJP5_9BRYO</name>
<evidence type="ECO:0000256" key="7">
    <source>
        <dbReference type="ARBA" id="ARBA00047551"/>
    </source>
</evidence>
<proteinExistence type="inferred from homology"/>
<evidence type="ECO:0000313" key="10">
    <source>
        <dbReference type="Proteomes" id="UP001497512"/>
    </source>
</evidence>
<gene>
    <name evidence="9" type="ORF">CSSPTR1EN2_LOCUS4396</name>
</gene>
<dbReference type="Gene3D" id="2.130.10.10">
    <property type="entry name" value="YVTN repeat-like/Quinoprotein amine dehydrogenase"/>
    <property type="match status" value="1"/>
</dbReference>
<dbReference type="PANTHER" id="PTHR46042:SF1">
    <property type="entry name" value="DIPHTHINE METHYLTRANSFERASE"/>
    <property type="match status" value="1"/>
</dbReference>
<dbReference type="EMBL" id="OZ019904">
    <property type="protein sequence ID" value="CAK9198357.1"/>
    <property type="molecule type" value="Genomic_DNA"/>
</dbReference>
<sequence>MEPLCTEELKGNADVVEFCNIPPYLNLLVAASYTLQEGPVPIRVGGLHVFSVERKDENHAAVLLQELQVIDTSGVFDIKWRGSSSDLGLLPCLGQASADGSLRLYSLQEGSGVEKVSLQERVNIAVSSSMCLSLDWCPMGAKDQIALSHSDGLISVVDVGQAKTGVILSAEVHEFETWTTSYDSWDPELLYSGADDSHFCAWDLRQGFDSPVFRNRKAHRMGICSIQSNPQVENALITGSYDENIRLWDKRMMQSPVMRFELGLGGGVWRLKWHPFDEGLILAACMHNGFAVIRADGHDMQVIESYNRHASLAYGADWYKGQWGESDDEAAHQASDNSGTMRSLVATCSFYDKALHVWEPATQACNKRK</sequence>
<dbReference type="InterPro" id="IPR052415">
    <property type="entry name" value="Diphthine_MTase"/>
</dbReference>
<keyword evidence="3" id="KW-0677">Repeat</keyword>
<comment type="similarity">
    <text evidence="5">Belongs to the DPH7 family.</text>
</comment>
<evidence type="ECO:0000313" key="9">
    <source>
        <dbReference type="EMBL" id="CAK9198357.1"/>
    </source>
</evidence>
<feature type="repeat" description="WD" evidence="8">
    <location>
        <begin position="216"/>
        <end position="249"/>
    </location>
</feature>
<dbReference type="Proteomes" id="UP001497512">
    <property type="component" value="Chromosome 12"/>
</dbReference>
<dbReference type="PROSITE" id="PS50294">
    <property type="entry name" value="WD_REPEATS_REGION"/>
    <property type="match status" value="1"/>
</dbReference>
<dbReference type="InterPro" id="IPR001680">
    <property type="entry name" value="WD40_rpt"/>
</dbReference>
<dbReference type="Pfam" id="PF00400">
    <property type="entry name" value="WD40"/>
    <property type="match status" value="1"/>
</dbReference>
<dbReference type="InterPro" id="IPR015943">
    <property type="entry name" value="WD40/YVTN_repeat-like_dom_sf"/>
</dbReference>
<dbReference type="PROSITE" id="PS50082">
    <property type="entry name" value="WD_REPEATS_2"/>
    <property type="match status" value="1"/>
</dbReference>
<evidence type="ECO:0000256" key="4">
    <source>
        <dbReference type="ARBA" id="ARBA00022801"/>
    </source>
</evidence>
<evidence type="ECO:0000256" key="8">
    <source>
        <dbReference type="PROSITE-ProRule" id="PRU00221"/>
    </source>
</evidence>
<comment type="catalytic activity">
    <reaction evidence="7">
        <text>diphthine methyl ester-[translation elongation factor 2] + H2O = diphthine-[translation elongation factor 2] + methanol + H(+)</text>
        <dbReference type="Rhea" id="RHEA:42656"/>
        <dbReference type="Rhea" id="RHEA-COMP:10172"/>
        <dbReference type="Rhea" id="RHEA-COMP:10173"/>
        <dbReference type="ChEBI" id="CHEBI:15377"/>
        <dbReference type="ChEBI" id="CHEBI:15378"/>
        <dbReference type="ChEBI" id="CHEBI:17790"/>
        <dbReference type="ChEBI" id="CHEBI:79005"/>
        <dbReference type="ChEBI" id="CHEBI:82696"/>
        <dbReference type="EC" id="3.1.1.97"/>
    </reaction>
</comment>
<keyword evidence="4" id="KW-0378">Hydrolase</keyword>
<accession>A0ABP0TJP5</accession>
<dbReference type="PANTHER" id="PTHR46042">
    <property type="entry name" value="DIPHTHINE METHYLTRANSFERASE"/>
    <property type="match status" value="1"/>
</dbReference>
<dbReference type="EC" id="3.1.1.97" evidence="6"/>
<evidence type="ECO:0000256" key="2">
    <source>
        <dbReference type="ARBA" id="ARBA00022574"/>
    </source>
</evidence>
<dbReference type="SMART" id="SM00320">
    <property type="entry name" value="WD40"/>
    <property type="match status" value="5"/>
</dbReference>